<dbReference type="NCBIfam" id="TIGR01443">
    <property type="entry name" value="intein_Cterm"/>
    <property type="match status" value="1"/>
</dbReference>
<evidence type="ECO:0000313" key="1">
    <source>
        <dbReference type="EMBL" id="MFC7013861.1"/>
    </source>
</evidence>
<evidence type="ECO:0000313" key="2">
    <source>
        <dbReference type="Proteomes" id="UP001596409"/>
    </source>
</evidence>
<dbReference type="InterPro" id="IPR030934">
    <property type="entry name" value="Intein_C"/>
</dbReference>
<dbReference type="SUPFAM" id="SSF51294">
    <property type="entry name" value="Hedgehog/intein (Hint) domain"/>
    <property type="match status" value="1"/>
</dbReference>
<reference evidence="2" key="1">
    <citation type="journal article" date="2019" name="Int. J. Syst. Evol. Microbiol.">
        <title>The Global Catalogue of Microorganisms (GCM) 10K type strain sequencing project: providing services to taxonomists for standard genome sequencing and annotation.</title>
        <authorList>
            <consortium name="The Broad Institute Genomics Platform"/>
            <consortium name="The Broad Institute Genome Sequencing Center for Infectious Disease"/>
            <person name="Wu L."/>
            <person name="Ma J."/>
        </authorList>
    </citation>
    <scope>NUCLEOTIDE SEQUENCE [LARGE SCALE GENOMIC DNA]</scope>
    <source>
        <strain evidence="2">JCM 4855</strain>
    </source>
</reference>
<dbReference type="Proteomes" id="UP001596409">
    <property type="component" value="Unassembled WGS sequence"/>
</dbReference>
<dbReference type="Gene3D" id="2.170.16.10">
    <property type="entry name" value="Hedgehog/Intein (Hint) domain"/>
    <property type="match status" value="1"/>
</dbReference>
<keyword evidence="2" id="KW-1185">Reference proteome</keyword>
<dbReference type="InterPro" id="IPR036844">
    <property type="entry name" value="Hint_dom_sf"/>
</dbReference>
<protein>
    <submittedName>
        <fullName evidence="1">Uncharacterized protein</fullName>
    </submittedName>
</protein>
<dbReference type="EMBL" id="JBHSYM010000040">
    <property type="protein sequence ID" value="MFC7013861.1"/>
    <property type="molecule type" value="Genomic_DNA"/>
</dbReference>
<accession>A0ABW2E4Z0</accession>
<dbReference type="RefSeq" id="WP_229881665.1">
    <property type="nucleotide sequence ID" value="NZ_BMWA01000037.1"/>
</dbReference>
<name>A0ABW2E4Z0_9ACTN</name>
<proteinExistence type="predicted"/>
<comment type="caution">
    <text evidence="1">The sequence shown here is derived from an EMBL/GenBank/DDBJ whole genome shotgun (WGS) entry which is preliminary data.</text>
</comment>
<gene>
    <name evidence="1" type="ORF">ACFQMH_19460</name>
</gene>
<organism evidence="1 2">
    <name type="scientific">Streptomyces viridiviolaceus</name>
    <dbReference type="NCBI Taxonomy" id="68282"/>
    <lineage>
        <taxon>Bacteria</taxon>
        <taxon>Bacillati</taxon>
        <taxon>Actinomycetota</taxon>
        <taxon>Actinomycetes</taxon>
        <taxon>Kitasatosporales</taxon>
        <taxon>Streptomycetaceae</taxon>
        <taxon>Streptomyces</taxon>
    </lineage>
</organism>
<sequence>MQVVGFLNSAKSGKWGTLTGDMRRGFYKKPYTATVEGVEPDGHEGVYDVTVADVHAFDGNGIVLHDWGEPSPDRSRSSAG</sequence>